<proteinExistence type="predicted"/>
<accession>A0A1D2QTB7</accession>
<dbReference type="Proteomes" id="UP000242502">
    <property type="component" value="Unassembled WGS sequence"/>
</dbReference>
<protein>
    <submittedName>
        <fullName evidence="2">Uncharacterized protein</fullName>
    </submittedName>
</protein>
<keyword evidence="1" id="KW-0812">Transmembrane</keyword>
<sequence>MVSFLVMADSIFFMPTEERSDGGTKTLTGLLKCGLKLLFGGKDFLPKFERICDKHMVTYYFALAIWIVQIPWAIGHLI</sequence>
<feature type="transmembrane region" description="Helical" evidence="1">
    <location>
        <begin position="57"/>
        <end position="74"/>
    </location>
</feature>
<dbReference type="EMBL" id="MDLC01000004">
    <property type="protein sequence ID" value="ODS24832.1"/>
    <property type="molecule type" value="Genomic_DNA"/>
</dbReference>
<dbReference type="AlphaFoldDB" id="A0A1D2QTB7"/>
<comment type="caution">
    <text evidence="2">The sequence shown here is derived from an EMBL/GenBank/DDBJ whole genome shotgun (WGS) entry which is preliminary data.</text>
</comment>
<organism evidence="2 3">
    <name type="scientific">Candidatus Endobugula sertula</name>
    <name type="common">Bugula neritina bacterial symbiont</name>
    <dbReference type="NCBI Taxonomy" id="62101"/>
    <lineage>
        <taxon>Bacteria</taxon>
        <taxon>Pseudomonadati</taxon>
        <taxon>Pseudomonadota</taxon>
        <taxon>Gammaproteobacteria</taxon>
        <taxon>Cellvibrionales</taxon>
        <taxon>Cellvibrionaceae</taxon>
        <taxon>Candidatus Endobugula</taxon>
    </lineage>
</organism>
<keyword evidence="1" id="KW-0472">Membrane</keyword>
<evidence type="ECO:0000313" key="2">
    <source>
        <dbReference type="EMBL" id="ODS24832.1"/>
    </source>
</evidence>
<evidence type="ECO:0000256" key="1">
    <source>
        <dbReference type="SAM" id="Phobius"/>
    </source>
</evidence>
<keyword evidence="1" id="KW-1133">Transmembrane helix</keyword>
<gene>
    <name evidence="2" type="ORF">AB835_01925</name>
</gene>
<name>A0A1D2QTB7_9GAMM</name>
<reference evidence="2 3" key="1">
    <citation type="journal article" date="2016" name="Appl. Environ. Microbiol.">
        <title>Lack of Overt Genome Reduction in the Bryostatin-Producing Bryozoan Symbiont "Candidatus Endobugula sertula".</title>
        <authorList>
            <person name="Miller I.J."/>
            <person name="Vanee N."/>
            <person name="Fong S.S."/>
            <person name="Lim-Fong G.E."/>
            <person name="Kwan J.C."/>
        </authorList>
    </citation>
    <scope>NUCLEOTIDE SEQUENCE [LARGE SCALE GENOMIC DNA]</scope>
    <source>
        <strain evidence="2">AB1-4</strain>
    </source>
</reference>
<evidence type="ECO:0000313" key="3">
    <source>
        <dbReference type="Proteomes" id="UP000242502"/>
    </source>
</evidence>